<reference evidence="2" key="1">
    <citation type="submission" date="2021-02" db="EMBL/GenBank/DDBJ databases">
        <authorList>
            <person name="Nowell W R."/>
        </authorList>
    </citation>
    <scope>NUCLEOTIDE SEQUENCE</scope>
    <source>
        <strain evidence="2">Ploen Becks lab</strain>
    </source>
</reference>
<comment type="caution">
    <text evidence="2">The sequence shown here is derived from an EMBL/GenBank/DDBJ whole genome shotgun (WGS) entry which is preliminary data.</text>
</comment>
<dbReference type="InterPro" id="IPR002110">
    <property type="entry name" value="Ankyrin_rpt"/>
</dbReference>
<protein>
    <submittedName>
        <fullName evidence="2">Uncharacterized protein</fullName>
    </submittedName>
</protein>
<dbReference type="GO" id="GO:0005634">
    <property type="term" value="C:nucleus"/>
    <property type="evidence" value="ECO:0007669"/>
    <property type="project" value="TreeGrafter"/>
</dbReference>
<sequence>MKNNFIINKNELIIDAARRKDLSNLKKYLESPCCSLNFSDKDGLNALHLATLNNDLEMVKYLVENKADVNSRSNLNRTPLHYACLNGFYELAKYLLENNSEINAVDFLEMTPLHLCAEKNHINIARLLCRSKNINVKLSDKFNRTSYNIACSNKNQELINILNDLINDLNRIPQDDTKATSDTDLNASLAEFYKKKSFARPLNKSTKLTIADFYENGSLAQEKNSNKNEPCCSNFNINKPKHMSNIMLDDESSSDEEIGNFGDVYKKKRLSTSPLNFIESHLNWMTNQSNLDLSKFELSLTEAGKLAMNYLNKNDPIEDENRILMKLINEFENTDETRQKNSQDEDESLNDDQELQNKFLNMIENTNENIDESLKFFDNFSFYEPQ</sequence>
<dbReference type="PROSITE" id="PS50088">
    <property type="entry name" value="ANK_REPEAT"/>
    <property type="match status" value="2"/>
</dbReference>
<dbReference type="GO" id="GO:0042981">
    <property type="term" value="P:regulation of apoptotic process"/>
    <property type="evidence" value="ECO:0007669"/>
    <property type="project" value="TreeGrafter"/>
</dbReference>
<dbReference type="PANTHER" id="PTHR24183">
    <property type="entry name" value="FIBRONECTIN TYPE 3 AND ANKYRIN REPEAT DOMAINS PROTEIN 1"/>
    <property type="match status" value="1"/>
</dbReference>
<evidence type="ECO:0000313" key="2">
    <source>
        <dbReference type="EMBL" id="CAF0703560.1"/>
    </source>
</evidence>
<dbReference type="PANTHER" id="PTHR24183:SF1">
    <property type="entry name" value="FIBRONECTIN TYPE 3 AND ANKYRIN REPEAT DOMAINS PROTEIN 1"/>
    <property type="match status" value="1"/>
</dbReference>
<dbReference type="Pfam" id="PF12796">
    <property type="entry name" value="Ank_2"/>
    <property type="match status" value="2"/>
</dbReference>
<keyword evidence="3" id="KW-1185">Reference proteome</keyword>
<evidence type="ECO:0000256" key="1">
    <source>
        <dbReference type="PROSITE-ProRule" id="PRU00023"/>
    </source>
</evidence>
<dbReference type="AlphaFoldDB" id="A0A813M0B1"/>
<feature type="repeat" description="ANK" evidence="1">
    <location>
        <begin position="75"/>
        <end position="107"/>
    </location>
</feature>
<gene>
    <name evidence="2" type="ORF">OXX778_LOCUS66</name>
</gene>
<dbReference type="Gene3D" id="1.25.40.20">
    <property type="entry name" value="Ankyrin repeat-containing domain"/>
    <property type="match status" value="1"/>
</dbReference>
<dbReference type="InterPro" id="IPR036770">
    <property type="entry name" value="Ankyrin_rpt-contain_sf"/>
</dbReference>
<dbReference type="EMBL" id="CAJNOC010000003">
    <property type="protein sequence ID" value="CAF0703560.1"/>
    <property type="molecule type" value="Genomic_DNA"/>
</dbReference>
<proteinExistence type="predicted"/>
<dbReference type="SMART" id="SM00248">
    <property type="entry name" value="ANK"/>
    <property type="match status" value="4"/>
</dbReference>
<keyword evidence="1" id="KW-0040">ANK repeat</keyword>
<dbReference type="OrthoDB" id="539213at2759"/>
<name>A0A813M0B1_9BILA</name>
<dbReference type="SUPFAM" id="SSF48403">
    <property type="entry name" value="Ankyrin repeat"/>
    <property type="match status" value="1"/>
</dbReference>
<dbReference type="Proteomes" id="UP000663879">
    <property type="component" value="Unassembled WGS sequence"/>
</dbReference>
<accession>A0A813M0B1</accession>
<organism evidence="2 3">
    <name type="scientific">Brachionus calyciflorus</name>
    <dbReference type="NCBI Taxonomy" id="104777"/>
    <lineage>
        <taxon>Eukaryota</taxon>
        <taxon>Metazoa</taxon>
        <taxon>Spiralia</taxon>
        <taxon>Gnathifera</taxon>
        <taxon>Rotifera</taxon>
        <taxon>Eurotatoria</taxon>
        <taxon>Monogononta</taxon>
        <taxon>Pseudotrocha</taxon>
        <taxon>Ploima</taxon>
        <taxon>Brachionidae</taxon>
        <taxon>Brachionus</taxon>
    </lineage>
</organism>
<evidence type="ECO:0000313" key="3">
    <source>
        <dbReference type="Proteomes" id="UP000663879"/>
    </source>
</evidence>
<dbReference type="PROSITE" id="PS50297">
    <property type="entry name" value="ANK_REP_REGION"/>
    <property type="match status" value="2"/>
</dbReference>
<feature type="repeat" description="ANK" evidence="1">
    <location>
        <begin position="42"/>
        <end position="74"/>
    </location>
</feature>